<feature type="compositionally biased region" description="Polar residues" evidence="1">
    <location>
        <begin position="587"/>
        <end position="600"/>
    </location>
</feature>
<feature type="compositionally biased region" description="Polar residues" evidence="1">
    <location>
        <begin position="136"/>
        <end position="153"/>
    </location>
</feature>
<proteinExistence type="predicted"/>
<feature type="compositionally biased region" description="Polar residues" evidence="1">
    <location>
        <begin position="199"/>
        <end position="220"/>
    </location>
</feature>
<feature type="region of interest" description="Disordered" evidence="1">
    <location>
        <begin position="575"/>
        <end position="600"/>
    </location>
</feature>
<feature type="compositionally biased region" description="Low complexity" evidence="1">
    <location>
        <begin position="316"/>
        <end position="332"/>
    </location>
</feature>
<comment type="caution">
    <text evidence="2">The sequence shown here is derived from an EMBL/GenBank/DDBJ whole genome shotgun (WGS) entry which is preliminary data.</text>
</comment>
<feature type="compositionally biased region" description="Gly residues" evidence="1">
    <location>
        <begin position="237"/>
        <end position="251"/>
    </location>
</feature>
<feature type="region of interest" description="Disordered" evidence="1">
    <location>
        <begin position="454"/>
        <end position="527"/>
    </location>
</feature>
<dbReference type="EMBL" id="JAEHOE010000006">
    <property type="protein sequence ID" value="KAG2499429.1"/>
    <property type="molecule type" value="Genomic_DNA"/>
</dbReference>
<keyword evidence="3" id="KW-1185">Reference proteome</keyword>
<reference evidence="2" key="1">
    <citation type="journal article" date="2020" name="bioRxiv">
        <title>Comparative genomics of Chlamydomonas.</title>
        <authorList>
            <person name="Craig R.J."/>
            <person name="Hasan A.R."/>
            <person name="Ness R.W."/>
            <person name="Keightley P.D."/>
        </authorList>
    </citation>
    <scope>NUCLEOTIDE SEQUENCE</scope>
    <source>
        <strain evidence="2">CCAP 11/70</strain>
    </source>
</reference>
<dbReference type="AlphaFoldDB" id="A0A835YKM1"/>
<feature type="compositionally biased region" description="Polar residues" evidence="1">
    <location>
        <begin position="55"/>
        <end position="69"/>
    </location>
</feature>
<sequence>MAKTKQSFWKRMAILCGCVPVYVPSTQHAADKFDAVAIAEKGAQRRPANGKLAGSSVNGQRYQTASTGHTPRGSGAHLRTQLEAASSSTTTSNRGGPAYARTSGSGLGEPRPSGGTPRSNPATTSRSRMEPGQAPARTTSRSRLESPSGQAGTSPSGRSSRGPSARRRPGDGTASGTDAEDVPAARSISVVGPAGDASSRPSSNGEASPRTSNRGTSRLGTPSGLAPASMRRQTAGTGEGPSGDGTGGPAGPSGHLSGEVPLGREASAGNGMFSAGGAQSSAVYVSDYYASDVEGPREPDGSQPLPQLGARGQRPGGLSLSGTPGSAAAGSGSNEGVRDQMNAALARMRINNAAPRTSKPSHLQVTVNASDVESPPGSPLGLPPALREAAGSTSARTPPAVASPSGGSFAHLHAGGRLHSLQHAQQQAAIAAAMAAQAAAGGGGGLVAYPSAPAPDSPAMRSPNSGQLGALARQASSTLGQGSPSGAGARGELVARQGSMLSGHGSPRQELVGRVPSMASGVPPGALRTGSRLAGSAALDFMPPSRTGSITAAGASLPVMSTVMLASRKFAAGAGRNLSGGGDSLGRTGSITAQGTSPRG</sequence>
<gene>
    <name evidence="2" type="ORF">HYH03_002376</name>
</gene>
<dbReference type="Proteomes" id="UP000612055">
    <property type="component" value="Unassembled WGS sequence"/>
</dbReference>
<evidence type="ECO:0000256" key="1">
    <source>
        <dbReference type="SAM" id="MobiDB-lite"/>
    </source>
</evidence>
<evidence type="ECO:0000313" key="2">
    <source>
        <dbReference type="EMBL" id="KAG2499429.1"/>
    </source>
</evidence>
<protein>
    <submittedName>
        <fullName evidence="2">Uncharacterized protein</fullName>
    </submittedName>
</protein>
<accession>A0A835YKM1</accession>
<feature type="compositionally biased region" description="Low complexity" evidence="1">
    <location>
        <begin position="154"/>
        <end position="163"/>
    </location>
</feature>
<evidence type="ECO:0000313" key="3">
    <source>
        <dbReference type="Proteomes" id="UP000612055"/>
    </source>
</evidence>
<feature type="region of interest" description="Disordered" evidence="1">
    <location>
        <begin position="353"/>
        <end position="412"/>
    </location>
</feature>
<feature type="compositionally biased region" description="Polar residues" evidence="1">
    <location>
        <begin position="354"/>
        <end position="371"/>
    </location>
</feature>
<organism evidence="2 3">
    <name type="scientific">Edaphochlamys debaryana</name>
    <dbReference type="NCBI Taxonomy" id="47281"/>
    <lineage>
        <taxon>Eukaryota</taxon>
        <taxon>Viridiplantae</taxon>
        <taxon>Chlorophyta</taxon>
        <taxon>core chlorophytes</taxon>
        <taxon>Chlorophyceae</taxon>
        <taxon>CS clade</taxon>
        <taxon>Chlamydomonadales</taxon>
        <taxon>Chlamydomonadales incertae sedis</taxon>
        <taxon>Edaphochlamys</taxon>
    </lineage>
</organism>
<feature type="compositionally biased region" description="Polar residues" evidence="1">
    <location>
        <begin position="116"/>
        <end position="126"/>
    </location>
</feature>
<name>A0A835YKM1_9CHLO</name>
<feature type="region of interest" description="Disordered" evidence="1">
    <location>
        <begin position="291"/>
        <end position="336"/>
    </location>
</feature>
<feature type="region of interest" description="Disordered" evidence="1">
    <location>
        <begin position="44"/>
        <end position="277"/>
    </location>
</feature>
<feature type="compositionally biased region" description="Polar residues" evidence="1">
    <location>
        <begin position="83"/>
        <end position="94"/>
    </location>
</feature>